<organism evidence="3 4">
    <name type="scientific">Orchesella cincta</name>
    <name type="common">Springtail</name>
    <name type="synonym">Podura cincta</name>
    <dbReference type="NCBI Taxonomy" id="48709"/>
    <lineage>
        <taxon>Eukaryota</taxon>
        <taxon>Metazoa</taxon>
        <taxon>Ecdysozoa</taxon>
        <taxon>Arthropoda</taxon>
        <taxon>Hexapoda</taxon>
        <taxon>Collembola</taxon>
        <taxon>Entomobryomorpha</taxon>
        <taxon>Entomobryoidea</taxon>
        <taxon>Orchesellidae</taxon>
        <taxon>Orchesellinae</taxon>
        <taxon>Orchesella</taxon>
    </lineage>
</organism>
<evidence type="ECO:0000313" key="4">
    <source>
        <dbReference type="Proteomes" id="UP000094527"/>
    </source>
</evidence>
<keyword evidence="2" id="KW-1133">Transmembrane helix</keyword>
<feature type="region of interest" description="Disordered" evidence="1">
    <location>
        <begin position="409"/>
        <end position="442"/>
    </location>
</feature>
<sequence length="584" mass="64699">MWGLASQAGAGVAIAGLTATYYALVRRNYQMEREAVHRESAIAITGQGDGQYNFDNKPNDTHLKSSQILLKKELQELSVLNGTSSGLNIIYHAAPYHRFQKSDFAVRPIISRVNTRPSTNFSDEEFDFENEEEGNNTSVSLFGSDPVIETVEKTTSISTSSQTDVDFSDNTQGESDMPVTTSEESVVQTLEIEQEVEESSASTLLSQASSKVVEKWKYVQDNMQLQRTNSPICFYKNPGFGNRYPFRMKEQPPKTLLGECLDVQLAPSSNSTEEKAQESNGDMNDNENDKETSSSSSSTSKQYKDSTLFLLSPVLSESNVSVCDREIQEKLSERSKSTGSDETVSEADDKSTLETVSDYNEILKKNAAVIHQGRGEGDTMPVIKLKQGPENCNLCPKSLPIPIEEEFQQSPSKDALEKEEEQDATEKVDEEAEDTPKDFDEDENIMPTFLQEEKPAEEVKLLDEETKSWEDASIPLEEVSNAPQLVPSISLVDELVNAQPSMRIRSTPPESVTVTPSISPQPRSSTGIPSDSWISMPVRVYFNSISTMPWSTIGLCIGVVIIAGFLGVILQRMAHEIVHPKNPR</sequence>
<dbReference type="EMBL" id="LJIJ01001105">
    <property type="protein sequence ID" value="ODM92972.1"/>
    <property type="molecule type" value="Genomic_DNA"/>
</dbReference>
<gene>
    <name evidence="3" type="ORF">Ocin01_13710</name>
</gene>
<feature type="transmembrane region" description="Helical" evidence="2">
    <location>
        <begin position="548"/>
        <end position="570"/>
    </location>
</feature>
<feature type="region of interest" description="Disordered" evidence="1">
    <location>
        <begin position="505"/>
        <end position="529"/>
    </location>
</feature>
<keyword evidence="4" id="KW-1185">Reference proteome</keyword>
<evidence type="ECO:0000256" key="2">
    <source>
        <dbReference type="SAM" id="Phobius"/>
    </source>
</evidence>
<feature type="region of interest" description="Disordered" evidence="1">
    <location>
        <begin position="154"/>
        <end position="181"/>
    </location>
</feature>
<evidence type="ECO:0000256" key="1">
    <source>
        <dbReference type="SAM" id="MobiDB-lite"/>
    </source>
</evidence>
<feature type="region of interest" description="Disordered" evidence="1">
    <location>
        <begin position="267"/>
        <end position="302"/>
    </location>
</feature>
<keyword evidence="2" id="KW-0472">Membrane</keyword>
<feature type="compositionally biased region" description="Acidic residues" evidence="1">
    <location>
        <begin position="417"/>
        <end position="442"/>
    </location>
</feature>
<dbReference type="Proteomes" id="UP000094527">
    <property type="component" value="Unassembled WGS sequence"/>
</dbReference>
<proteinExistence type="predicted"/>
<dbReference type="AlphaFoldDB" id="A0A1D2MJ85"/>
<feature type="region of interest" description="Disordered" evidence="1">
    <location>
        <begin position="330"/>
        <end position="352"/>
    </location>
</feature>
<name>A0A1D2MJ85_ORCCI</name>
<protein>
    <submittedName>
        <fullName evidence="3">Uncharacterized protein</fullName>
    </submittedName>
</protein>
<feature type="compositionally biased region" description="Polar residues" evidence="1">
    <location>
        <begin position="508"/>
        <end position="529"/>
    </location>
</feature>
<keyword evidence="2" id="KW-0812">Transmembrane</keyword>
<accession>A0A1D2MJ85</accession>
<comment type="caution">
    <text evidence="3">The sequence shown here is derived from an EMBL/GenBank/DDBJ whole genome shotgun (WGS) entry which is preliminary data.</text>
</comment>
<reference evidence="3 4" key="1">
    <citation type="journal article" date="2016" name="Genome Biol. Evol.">
        <title>Gene Family Evolution Reflects Adaptation to Soil Environmental Stressors in the Genome of the Collembolan Orchesella cincta.</title>
        <authorList>
            <person name="Faddeeva-Vakhrusheva A."/>
            <person name="Derks M.F."/>
            <person name="Anvar S.Y."/>
            <person name="Agamennone V."/>
            <person name="Suring W."/>
            <person name="Smit S."/>
            <person name="van Straalen N.M."/>
            <person name="Roelofs D."/>
        </authorList>
    </citation>
    <scope>NUCLEOTIDE SEQUENCE [LARGE SCALE GENOMIC DNA]</scope>
    <source>
        <tissue evidence="3">Mixed pool</tissue>
    </source>
</reference>
<evidence type="ECO:0000313" key="3">
    <source>
        <dbReference type="EMBL" id="ODM92972.1"/>
    </source>
</evidence>